<proteinExistence type="predicted"/>
<organism evidence="3 4">
    <name type="scientific">Scleropages formosus</name>
    <name type="common">Asian bonytongue</name>
    <name type="synonym">Osteoglossum formosum</name>
    <dbReference type="NCBI Taxonomy" id="113540"/>
    <lineage>
        <taxon>Eukaryota</taxon>
        <taxon>Metazoa</taxon>
        <taxon>Chordata</taxon>
        <taxon>Craniata</taxon>
        <taxon>Vertebrata</taxon>
        <taxon>Euteleostomi</taxon>
        <taxon>Actinopterygii</taxon>
        <taxon>Neopterygii</taxon>
        <taxon>Teleostei</taxon>
        <taxon>Osteoglossocephala</taxon>
        <taxon>Osteoglossomorpha</taxon>
        <taxon>Osteoglossiformes</taxon>
        <taxon>Osteoglossidae</taxon>
        <taxon>Scleropages</taxon>
    </lineage>
</organism>
<dbReference type="InterPro" id="IPR036116">
    <property type="entry name" value="FN3_sf"/>
</dbReference>
<reference evidence="3 4" key="1">
    <citation type="submission" date="2015-08" db="EMBL/GenBank/DDBJ databases">
        <title>The genome of the Asian arowana (Scleropages formosus).</title>
        <authorList>
            <person name="Tan M.H."/>
            <person name="Gan H.M."/>
            <person name="Croft L.J."/>
            <person name="Austin C.M."/>
        </authorList>
    </citation>
    <scope>NUCLEOTIDE SEQUENCE [LARGE SCALE GENOMIC DNA]</scope>
    <source>
        <strain evidence="3">Aro1</strain>
    </source>
</reference>
<dbReference type="Proteomes" id="UP000034805">
    <property type="component" value="Unassembled WGS sequence"/>
</dbReference>
<name>A0A0N8JV69_SCLFO</name>
<feature type="compositionally biased region" description="Basic and acidic residues" evidence="1">
    <location>
        <begin position="99"/>
        <end position="110"/>
    </location>
</feature>
<evidence type="ECO:0000313" key="3">
    <source>
        <dbReference type="EMBL" id="KPP57305.1"/>
    </source>
</evidence>
<sequence length="189" mass="20570">MRSQRHLSCTRAPPRPPVTPHALRNLDRRGNFGTLDEDLSGSSAPRLYAGHVRRFPPSTATCRRPLLLPLVSADSGASEKEEVPRIASPLLHSETRCLRKTGKESQDRADVNAGAAPSSADLSTAPGRLIHNQNVNVPPTEHLISNLEPFANYSVRVACHSGQGASPWTPWVTLRTAEGGRPALLDWEH</sequence>
<evidence type="ECO:0000259" key="2">
    <source>
        <dbReference type="PROSITE" id="PS50853"/>
    </source>
</evidence>
<dbReference type="EMBL" id="JARO02016876">
    <property type="protein sequence ID" value="KPP57305.1"/>
    <property type="molecule type" value="Genomic_DNA"/>
</dbReference>
<dbReference type="InterPro" id="IPR003961">
    <property type="entry name" value="FN3_dom"/>
</dbReference>
<accession>A0A0N8JV69</accession>
<evidence type="ECO:0000313" key="4">
    <source>
        <dbReference type="Proteomes" id="UP000034805"/>
    </source>
</evidence>
<dbReference type="InterPro" id="IPR013783">
    <property type="entry name" value="Ig-like_fold"/>
</dbReference>
<protein>
    <recommendedName>
        <fullName evidence="2">Fibronectin type-III domain-containing protein</fullName>
    </recommendedName>
</protein>
<evidence type="ECO:0000256" key="1">
    <source>
        <dbReference type="SAM" id="MobiDB-lite"/>
    </source>
</evidence>
<dbReference type="PROSITE" id="PS50853">
    <property type="entry name" value="FN3"/>
    <property type="match status" value="1"/>
</dbReference>
<feature type="domain" description="Fibronectin type-III" evidence="2">
    <location>
        <begin position="83"/>
        <end position="179"/>
    </location>
</feature>
<gene>
    <name evidence="3" type="ORF">Z043_124990</name>
</gene>
<feature type="region of interest" description="Disordered" evidence="1">
    <location>
        <begin position="99"/>
        <end position="126"/>
    </location>
</feature>
<dbReference type="AlphaFoldDB" id="A0A0N8JV69"/>
<comment type="caution">
    <text evidence="3">The sequence shown here is derived from an EMBL/GenBank/DDBJ whole genome shotgun (WGS) entry which is preliminary data.</text>
</comment>
<dbReference type="Gene3D" id="2.60.40.10">
    <property type="entry name" value="Immunoglobulins"/>
    <property type="match status" value="1"/>
</dbReference>
<dbReference type="SUPFAM" id="SSF49265">
    <property type="entry name" value="Fibronectin type III"/>
    <property type="match status" value="1"/>
</dbReference>
<feature type="region of interest" description="Disordered" evidence="1">
    <location>
        <begin position="1"/>
        <end position="38"/>
    </location>
</feature>
<dbReference type="CDD" id="cd00063">
    <property type="entry name" value="FN3"/>
    <property type="match status" value="1"/>
</dbReference>